<keyword evidence="4" id="KW-0804">Transcription</keyword>
<keyword evidence="9" id="KW-1185">Reference proteome</keyword>
<dbReference type="SMART" id="SM00421">
    <property type="entry name" value="HTH_LUXR"/>
    <property type="match status" value="1"/>
</dbReference>
<dbReference type="Pfam" id="PF00072">
    <property type="entry name" value="Response_reg"/>
    <property type="match status" value="1"/>
</dbReference>
<feature type="domain" description="Response regulatory" evidence="7">
    <location>
        <begin position="9"/>
        <end position="125"/>
    </location>
</feature>
<dbReference type="Pfam" id="PF00196">
    <property type="entry name" value="GerE"/>
    <property type="match status" value="1"/>
</dbReference>
<gene>
    <name evidence="8" type="ORF">GCM10022419_101350</name>
</gene>
<dbReference type="Gene3D" id="3.40.50.2300">
    <property type="match status" value="1"/>
</dbReference>
<dbReference type="CDD" id="cd06170">
    <property type="entry name" value="LuxR_C_like"/>
    <property type="match status" value="1"/>
</dbReference>
<dbReference type="InterPro" id="IPR039420">
    <property type="entry name" value="WalR-like"/>
</dbReference>
<evidence type="ECO:0000256" key="1">
    <source>
        <dbReference type="ARBA" id="ARBA00022553"/>
    </source>
</evidence>
<evidence type="ECO:0000256" key="2">
    <source>
        <dbReference type="ARBA" id="ARBA00023015"/>
    </source>
</evidence>
<dbReference type="EMBL" id="BAABDQ010000036">
    <property type="protein sequence ID" value="GAA3600927.1"/>
    <property type="molecule type" value="Genomic_DNA"/>
</dbReference>
<comment type="caution">
    <text evidence="8">The sequence shown here is derived from an EMBL/GenBank/DDBJ whole genome shotgun (WGS) entry which is preliminary data.</text>
</comment>
<accession>A0ABP6ZBE8</accession>
<dbReference type="PROSITE" id="PS00622">
    <property type="entry name" value="HTH_LUXR_1"/>
    <property type="match status" value="1"/>
</dbReference>
<dbReference type="InterPro" id="IPR001789">
    <property type="entry name" value="Sig_transdc_resp-reg_receiver"/>
</dbReference>
<dbReference type="PROSITE" id="PS50043">
    <property type="entry name" value="HTH_LUXR_2"/>
    <property type="match status" value="1"/>
</dbReference>
<dbReference type="Proteomes" id="UP001500630">
    <property type="component" value="Unassembled WGS sequence"/>
</dbReference>
<dbReference type="CDD" id="cd17535">
    <property type="entry name" value="REC_NarL-like"/>
    <property type="match status" value="1"/>
</dbReference>
<dbReference type="PANTHER" id="PTHR43214">
    <property type="entry name" value="TWO-COMPONENT RESPONSE REGULATOR"/>
    <property type="match status" value="1"/>
</dbReference>
<feature type="domain" description="HTH luxR-type" evidence="6">
    <location>
        <begin position="154"/>
        <end position="219"/>
    </location>
</feature>
<keyword evidence="2" id="KW-0805">Transcription regulation</keyword>
<keyword evidence="3" id="KW-0238">DNA-binding</keyword>
<evidence type="ECO:0000313" key="8">
    <source>
        <dbReference type="EMBL" id="GAA3600927.1"/>
    </source>
</evidence>
<keyword evidence="1" id="KW-0597">Phosphoprotein</keyword>
<organism evidence="8 9">
    <name type="scientific">Nonomuraea rosea</name>
    <dbReference type="NCBI Taxonomy" id="638574"/>
    <lineage>
        <taxon>Bacteria</taxon>
        <taxon>Bacillati</taxon>
        <taxon>Actinomycetota</taxon>
        <taxon>Actinomycetes</taxon>
        <taxon>Streptosporangiales</taxon>
        <taxon>Streptosporangiaceae</taxon>
        <taxon>Nonomuraea</taxon>
    </lineage>
</organism>
<evidence type="ECO:0000259" key="6">
    <source>
        <dbReference type="PROSITE" id="PS50043"/>
    </source>
</evidence>
<protein>
    <submittedName>
        <fullName evidence="8">Response regulator transcription factor</fullName>
    </submittedName>
</protein>
<dbReference type="PROSITE" id="PS50110">
    <property type="entry name" value="RESPONSE_REGULATORY"/>
    <property type="match status" value="1"/>
</dbReference>
<evidence type="ECO:0000256" key="3">
    <source>
        <dbReference type="ARBA" id="ARBA00023125"/>
    </source>
</evidence>
<dbReference type="PANTHER" id="PTHR43214:SF24">
    <property type="entry name" value="TRANSCRIPTIONAL REGULATORY PROTEIN NARL-RELATED"/>
    <property type="match status" value="1"/>
</dbReference>
<dbReference type="PRINTS" id="PR00038">
    <property type="entry name" value="HTHLUXR"/>
</dbReference>
<evidence type="ECO:0000259" key="7">
    <source>
        <dbReference type="PROSITE" id="PS50110"/>
    </source>
</evidence>
<evidence type="ECO:0000313" key="9">
    <source>
        <dbReference type="Proteomes" id="UP001500630"/>
    </source>
</evidence>
<dbReference type="SMART" id="SM00448">
    <property type="entry name" value="REC"/>
    <property type="match status" value="1"/>
</dbReference>
<sequence>MGDQASSVRIMLVDNQEFARRGLGLVLADQPDIEVVAEAANGSEAMSLAAALHPEIVLTEARLPDLNGIEMTRNLLRHKDRPKVVIVTSFDSEEYLLGALQAGACGYILKSTKVDELLNAIRAVALGGAVICPCMTQRLIRKMRSRPPLIPGGGARMLDTLSDREFEVLAHISVGKTNSEIAKEMGLTTATIKSHVSSVLAKLRLRDRVQAALVGYEAGVALRGPAGNGHAPTSSSA</sequence>
<evidence type="ECO:0000256" key="5">
    <source>
        <dbReference type="PROSITE-ProRule" id="PRU00169"/>
    </source>
</evidence>
<dbReference type="SUPFAM" id="SSF52172">
    <property type="entry name" value="CheY-like"/>
    <property type="match status" value="1"/>
</dbReference>
<comment type="caution">
    <text evidence="5">Lacks conserved residue(s) required for the propagation of feature annotation.</text>
</comment>
<dbReference type="InterPro" id="IPR016032">
    <property type="entry name" value="Sig_transdc_resp-reg_C-effctor"/>
</dbReference>
<dbReference type="InterPro" id="IPR000792">
    <property type="entry name" value="Tscrpt_reg_LuxR_C"/>
</dbReference>
<dbReference type="InterPro" id="IPR011006">
    <property type="entry name" value="CheY-like_superfamily"/>
</dbReference>
<dbReference type="InterPro" id="IPR058245">
    <property type="entry name" value="NreC/VraR/RcsB-like_REC"/>
</dbReference>
<name>A0ABP6ZBE8_9ACTN</name>
<evidence type="ECO:0000256" key="4">
    <source>
        <dbReference type="ARBA" id="ARBA00023163"/>
    </source>
</evidence>
<reference evidence="9" key="1">
    <citation type="journal article" date="2019" name="Int. J. Syst. Evol. Microbiol.">
        <title>The Global Catalogue of Microorganisms (GCM) 10K type strain sequencing project: providing services to taxonomists for standard genome sequencing and annotation.</title>
        <authorList>
            <consortium name="The Broad Institute Genomics Platform"/>
            <consortium name="The Broad Institute Genome Sequencing Center for Infectious Disease"/>
            <person name="Wu L."/>
            <person name="Ma J."/>
        </authorList>
    </citation>
    <scope>NUCLEOTIDE SEQUENCE [LARGE SCALE GENOMIC DNA]</scope>
    <source>
        <strain evidence="9">JCM 17326</strain>
    </source>
</reference>
<proteinExistence type="predicted"/>
<dbReference type="SUPFAM" id="SSF46894">
    <property type="entry name" value="C-terminal effector domain of the bipartite response regulators"/>
    <property type="match status" value="1"/>
</dbReference>